<accession>A0A0D2VN47</accession>
<evidence type="ECO:0000313" key="3">
    <source>
        <dbReference type="Proteomes" id="UP000008743"/>
    </source>
</evidence>
<dbReference type="OrthoDB" id="360161at2759"/>
<protein>
    <submittedName>
        <fullName evidence="2">Uncharacterized protein</fullName>
    </submittedName>
</protein>
<dbReference type="SUPFAM" id="SSF52833">
    <property type="entry name" value="Thioredoxin-like"/>
    <property type="match status" value="1"/>
</dbReference>
<reference evidence="3" key="1">
    <citation type="submission" date="2011-02" db="EMBL/GenBank/DDBJ databases">
        <title>The Genome Sequence of Capsaspora owczarzaki ATCC 30864.</title>
        <authorList>
            <person name="Russ C."/>
            <person name="Cuomo C."/>
            <person name="Burger G."/>
            <person name="Gray M.W."/>
            <person name="Holland P.W.H."/>
            <person name="King N."/>
            <person name="Lang F.B.F."/>
            <person name="Roger A.J."/>
            <person name="Ruiz-Trillo I."/>
            <person name="Young S.K."/>
            <person name="Zeng Q."/>
            <person name="Gargeya S."/>
            <person name="Alvarado L."/>
            <person name="Berlin A."/>
            <person name="Chapman S.B."/>
            <person name="Chen Z."/>
            <person name="Freedman E."/>
            <person name="Gellesch M."/>
            <person name="Goldberg J."/>
            <person name="Griggs A."/>
            <person name="Gujja S."/>
            <person name="Heilman E."/>
            <person name="Heiman D."/>
            <person name="Howarth C."/>
            <person name="Mehta T."/>
            <person name="Neiman D."/>
            <person name="Pearson M."/>
            <person name="Roberts A."/>
            <person name="Saif S."/>
            <person name="Shea T."/>
            <person name="Shenoy N."/>
            <person name="Sisk P."/>
            <person name="Stolte C."/>
            <person name="Sykes S."/>
            <person name="White J."/>
            <person name="Yandava C."/>
            <person name="Haas B."/>
            <person name="Nusbaum C."/>
            <person name="Birren B."/>
        </authorList>
    </citation>
    <scope>NUCLEOTIDE SEQUENCE</scope>
    <source>
        <strain evidence="3">ATCC 30864</strain>
    </source>
</reference>
<feature type="region of interest" description="Disordered" evidence="1">
    <location>
        <begin position="192"/>
        <end position="252"/>
    </location>
</feature>
<name>A0A0D2VN47_CAPO3</name>
<feature type="region of interest" description="Disordered" evidence="1">
    <location>
        <begin position="289"/>
        <end position="332"/>
    </location>
</feature>
<dbReference type="InterPro" id="IPR036249">
    <property type="entry name" value="Thioredoxin-like_sf"/>
</dbReference>
<dbReference type="AlphaFoldDB" id="A0A0D2VN47"/>
<evidence type="ECO:0000256" key="1">
    <source>
        <dbReference type="SAM" id="MobiDB-lite"/>
    </source>
</evidence>
<dbReference type="InParanoid" id="A0A0D2VN47"/>
<dbReference type="EMBL" id="KE346362">
    <property type="protein sequence ID" value="KJE91652.1"/>
    <property type="molecule type" value="Genomic_DNA"/>
</dbReference>
<keyword evidence="3" id="KW-1185">Reference proteome</keyword>
<proteinExistence type="predicted"/>
<dbReference type="Proteomes" id="UP000008743">
    <property type="component" value="Unassembled WGS sequence"/>
</dbReference>
<dbReference type="PhylomeDB" id="A0A0D2VN47"/>
<evidence type="ECO:0000313" key="2">
    <source>
        <dbReference type="EMBL" id="KJE91652.1"/>
    </source>
</evidence>
<feature type="compositionally biased region" description="Basic residues" evidence="1">
    <location>
        <begin position="204"/>
        <end position="216"/>
    </location>
</feature>
<dbReference type="Gene3D" id="3.40.30.10">
    <property type="entry name" value="Glutaredoxin"/>
    <property type="match status" value="1"/>
</dbReference>
<sequence>MRTYKSESPNTVTENAHMLHRVTAASFDRICRNPTNDVLLEIYHPLAQNHAIIQRGLEALSRVAHRHLPSLVVAQMDASKNFSEELSVEDGNATQHAYPILVLFPAHASGVDVHYQYLGPLSAHNLLNFVHRHAGHDFELPVASRALQREYLAKVKKEIPVGDLETYQRSANATQSDERIRKLKKDLEAAEKLLGGPTGLPNPKSKRKSKLRKTRRAPKDETVTSPLPDTTRVVEVAFDTNPPPPPRRRDGQEAAIAAARGFGFMPDDFQAGHPDIPANVLDRLQQWNAHSHTDEDGEVRHSFTHAYTAERQPKSSDEGDSSASDNAQPQAL</sequence>
<feature type="compositionally biased region" description="Polar residues" evidence="1">
    <location>
        <begin position="321"/>
        <end position="332"/>
    </location>
</feature>
<organism evidence="2 3">
    <name type="scientific">Capsaspora owczarzaki (strain ATCC 30864)</name>
    <dbReference type="NCBI Taxonomy" id="595528"/>
    <lineage>
        <taxon>Eukaryota</taxon>
        <taxon>Filasterea</taxon>
        <taxon>Capsaspora</taxon>
    </lineage>
</organism>
<feature type="compositionally biased region" description="Basic and acidic residues" evidence="1">
    <location>
        <begin position="291"/>
        <end position="301"/>
    </location>
</feature>
<gene>
    <name evidence="2" type="ORF">CAOG_009581</name>
</gene>